<name>A0A9Q0CT52_9POAL</name>
<dbReference type="InterPro" id="IPR036426">
    <property type="entry name" value="Bulb-type_lectin_dom_sf"/>
</dbReference>
<evidence type="ECO:0000313" key="8">
    <source>
        <dbReference type="Proteomes" id="UP001151287"/>
    </source>
</evidence>
<dbReference type="Gene3D" id="2.90.10.10">
    <property type="entry name" value="Bulb-type lectin domain"/>
    <property type="match status" value="1"/>
</dbReference>
<feature type="domain" description="Bulb-type lectin" evidence="6">
    <location>
        <begin position="1"/>
        <end position="86"/>
    </location>
</feature>
<dbReference type="EC" id="2.7.11.1" evidence="2"/>
<evidence type="ECO:0000259" key="6">
    <source>
        <dbReference type="PROSITE" id="PS50927"/>
    </source>
</evidence>
<evidence type="ECO:0000256" key="5">
    <source>
        <dbReference type="ARBA" id="ARBA00048679"/>
    </source>
</evidence>
<dbReference type="AlphaFoldDB" id="A0A9Q0CT52"/>
<keyword evidence="3" id="KW-0675">Receptor</keyword>
<sequence>MQKDCDLAFYDLGNKLWSSGTAGKGQNCYLSLQVDGNLVIYSGTNKALWATNTNGKFEGTSVLVVQPDRNVVLYGPSMWGTGTDRVGTANVTSTKHVVISGNKKISMVTHQSEK</sequence>
<organism evidence="7 8">
    <name type="scientific">Rhynchospora breviuscula</name>
    <dbReference type="NCBI Taxonomy" id="2022672"/>
    <lineage>
        <taxon>Eukaryota</taxon>
        <taxon>Viridiplantae</taxon>
        <taxon>Streptophyta</taxon>
        <taxon>Embryophyta</taxon>
        <taxon>Tracheophyta</taxon>
        <taxon>Spermatophyta</taxon>
        <taxon>Magnoliopsida</taxon>
        <taxon>Liliopsida</taxon>
        <taxon>Poales</taxon>
        <taxon>Cyperaceae</taxon>
        <taxon>Cyperoideae</taxon>
        <taxon>Rhynchosporeae</taxon>
        <taxon>Rhynchospora</taxon>
    </lineage>
</organism>
<dbReference type="InterPro" id="IPR001480">
    <property type="entry name" value="Bulb-type_lectin_dom"/>
</dbReference>
<accession>A0A9Q0CT52</accession>
<comment type="catalytic activity">
    <reaction evidence="5">
        <text>L-seryl-[protein] + ATP = O-phospho-L-seryl-[protein] + ADP + H(+)</text>
        <dbReference type="Rhea" id="RHEA:17989"/>
        <dbReference type="Rhea" id="RHEA-COMP:9863"/>
        <dbReference type="Rhea" id="RHEA-COMP:11604"/>
        <dbReference type="ChEBI" id="CHEBI:15378"/>
        <dbReference type="ChEBI" id="CHEBI:29999"/>
        <dbReference type="ChEBI" id="CHEBI:30616"/>
        <dbReference type="ChEBI" id="CHEBI:83421"/>
        <dbReference type="ChEBI" id="CHEBI:456216"/>
        <dbReference type="EC" id="2.7.11.1"/>
    </reaction>
</comment>
<reference evidence="7" key="1">
    <citation type="journal article" date="2022" name="Cell">
        <title>Repeat-based holocentromeres influence genome architecture and karyotype evolution.</title>
        <authorList>
            <person name="Hofstatter P.G."/>
            <person name="Thangavel G."/>
            <person name="Lux T."/>
            <person name="Neumann P."/>
            <person name="Vondrak T."/>
            <person name="Novak P."/>
            <person name="Zhang M."/>
            <person name="Costa L."/>
            <person name="Castellani M."/>
            <person name="Scott A."/>
            <person name="Toegelov H."/>
            <person name="Fuchs J."/>
            <person name="Mata-Sucre Y."/>
            <person name="Dias Y."/>
            <person name="Vanzela A.L.L."/>
            <person name="Huettel B."/>
            <person name="Almeida C.C.S."/>
            <person name="Simkova H."/>
            <person name="Souza G."/>
            <person name="Pedrosa-Harand A."/>
            <person name="Macas J."/>
            <person name="Mayer K.F.X."/>
            <person name="Houben A."/>
            <person name="Marques A."/>
        </authorList>
    </citation>
    <scope>NUCLEOTIDE SEQUENCE</scope>
    <source>
        <strain evidence="7">RhyBre1mFocal</strain>
    </source>
</reference>
<gene>
    <name evidence="7" type="ORF">LUZ63_008240</name>
</gene>
<evidence type="ECO:0000256" key="3">
    <source>
        <dbReference type="ARBA" id="ARBA00023170"/>
    </source>
</evidence>
<evidence type="ECO:0000256" key="2">
    <source>
        <dbReference type="ARBA" id="ARBA00012513"/>
    </source>
</evidence>
<keyword evidence="8" id="KW-1185">Reference proteome</keyword>
<comment type="catalytic activity">
    <reaction evidence="4">
        <text>L-threonyl-[protein] + ATP = O-phospho-L-threonyl-[protein] + ADP + H(+)</text>
        <dbReference type="Rhea" id="RHEA:46608"/>
        <dbReference type="Rhea" id="RHEA-COMP:11060"/>
        <dbReference type="Rhea" id="RHEA-COMP:11605"/>
        <dbReference type="ChEBI" id="CHEBI:15378"/>
        <dbReference type="ChEBI" id="CHEBI:30013"/>
        <dbReference type="ChEBI" id="CHEBI:30616"/>
        <dbReference type="ChEBI" id="CHEBI:61977"/>
        <dbReference type="ChEBI" id="CHEBI:456216"/>
        <dbReference type="EC" id="2.7.11.1"/>
    </reaction>
</comment>
<dbReference type="SUPFAM" id="SSF51110">
    <property type="entry name" value="alpha-D-mannose-specific plant lectins"/>
    <property type="match status" value="1"/>
</dbReference>
<dbReference type="SMART" id="SM00108">
    <property type="entry name" value="B_lectin"/>
    <property type="match status" value="1"/>
</dbReference>
<protein>
    <recommendedName>
        <fullName evidence="2">non-specific serine/threonine protein kinase</fullName>
        <ecNumber evidence="2">2.7.11.1</ecNumber>
    </recommendedName>
</protein>
<proteinExistence type="predicted"/>
<dbReference type="GO" id="GO:0016020">
    <property type="term" value="C:membrane"/>
    <property type="evidence" value="ECO:0007669"/>
    <property type="project" value="UniProtKB-SubCell"/>
</dbReference>
<dbReference type="GO" id="GO:0004674">
    <property type="term" value="F:protein serine/threonine kinase activity"/>
    <property type="evidence" value="ECO:0007669"/>
    <property type="project" value="UniProtKB-EC"/>
</dbReference>
<dbReference type="GO" id="GO:0051707">
    <property type="term" value="P:response to other organism"/>
    <property type="evidence" value="ECO:0007669"/>
    <property type="project" value="UniProtKB-ARBA"/>
</dbReference>
<comment type="caution">
    <text evidence="7">The sequence shown here is derived from an EMBL/GenBank/DDBJ whole genome shotgun (WGS) entry which is preliminary data.</text>
</comment>
<dbReference type="EMBL" id="JAMQYH010000002">
    <property type="protein sequence ID" value="KAJ1699728.1"/>
    <property type="molecule type" value="Genomic_DNA"/>
</dbReference>
<evidence type="ECO:0000313" key="7">
    <source>
        <dbReference type="EMBL" id="KAJ1699728.1"/>
    </source>
</evidence>
<comment type="subcellular location">
    <subcellularLocation>
        <location evidence="1">Membrane</location>
        <topology evidence="1">Single-pass type I membrane protein</topology>
    </subcellularLocation>
</comment>
<dbReference type="Proteomes" id="UP001151287">
    <property type="component" value="Unassembled WGS sequence"/>
</dbReference>
<evidence type="ECO:0000256" key="1">
    <source>
        <dbReference type="ARBA" id="ARBA00004479"/>
    </source>
</evidence>
<dbReference type="PROSITE" id="PS50927">
    <property type="entry name" value="BULB_LECTIN"/>
    <property type="match status" value="1"/>
</dbReference>
<evidence type="ECO:0000256" key="4">
    <source>
        <dbReference type="ARBA" id="ARBA00047899"/>
    </source>
</evidence>
<dbReference type="OrthoDB" id="418274at2759"/>